<dbReference type="InterPro" id="IPR002464">
    <property type="entry name" value="DNA/RNA_helicase_DEAH_CS"/>
</dbReference>
<feature type="compositionally biased region" description="Polar residues" evidence="23">
    <location>
        <begin position="437"/>
        <end position="451"/>
    </location>
</feature>
<dbReference type="InterPro" id="IPR010997">
    <property type="entry name" value="HRDC-like_sf"/>
</dbReference>
<keyword evidence="9" id="KW-0347">Helicase</keyword>
<evidence type="ECO:0000256" key="23">
    <source>
        <dbReference type="SAM" id="MobiDB-lite"/>
    </source>
</evidence>
<protein>
    <recommendedName>
        <fullName evidence="20">RecQ-like DNA helicase BLM</fullName>
        <ecNumber evidence="17">5.6.2.4</ecNumber>
    </recommendedName>
    <alternativeName>
        <fullName evidence="21">Bloom syndrome protein homolog</fullName>
    </alternativeName>
    <alternativeName>
        <fullName evidence="18">DNA 3'-5' helicase BLM</fullName>
    </alternativeName>
    <alternativeName>
        <fullName evidence="22">RecQ helicase homolog</fullName>
    </alternativeName>
</protein>
<evidence type="ECO:0000259" key="25">
    <source>
        <dbReference type="PROSITE" id="PS51192"/>
    </source>
</evidence>
<dbReference type="SUPFAM" id="SSF47819">
    <property type="entry name" value="HRDC-like"/>
    <property type="match status" value="1"/>
</dbReference>
<feature type="compositionally biased region" description="Polar residues" evidence="23">
    <location>
        <begin position="129"/>
        <end position="142"/>
    </location>
</feature>
<comment type="cofactor">
    <cofactor evidence="1">
        <name>Zn(2+)</name>
        <dbReference type="ChEBI" id="CHEBI:29105"/>
    </cofactor>
</comment>
<feature type="compositionally biased region" description="Polar residues" evidence="23">
    <location>
        <begin position="259"/>
        <end position="274"/>
    </location>
</feature>
<feature type="domain" description="Helicase C-terminal" evidence="26">
    <location>
        <begin position="908"/>
        <end position="1055"/>
    </location>
</feature>
<dbReference type="SUPFAM" id="SSF52540">
    <property type="entry name" value="P-loop containing nucleoside triphosphate hydrolases"/>
    <property type="match status" value="1"/>
</dbReference>
<evidence type="ECO:0000256" key="4">
    <source>
        <dbReference type="ARBA" id="ARBA00022705"/>
    </source>
</evidence>
<evidence type="ECO:0000256" key="1">
    <source>
        <dbReference type="ARBA" id="ARBA00001947"/>
    </source>
</evidence>
<dbReference type="InterPro" id="IPR002121">
    <property type="entry name" value="HRDC_dom"/>
</dbReference>
<feature type="compositionally biased region" description="Low complexity" evidence="23">
    <location>
        <begin position="1394"/>
        <end position="1408"/>
    </location>
</feature>
<dbReference type="GO" id="GO:0016787">
    <property type="term" value="F:hydrolase activity"/>
    <property type="evidence" value="ECO:0007669"/>
    <property type="project" value="UniProtKB-KW"/>
</dbReference>
<proteinExistence type="inferred from homology"/>
<feature type="compositionally biased region" description="Polar residues" evidence="23">
    <location>
        <begin position="189"/>
        <end position="207"/>
    </location>
</feature>
<evidence type="ECO:0000313" key="27">
    <source>
        <dbReference type="EMBL" id="JAQ15043.1"/>
    </source>
</evidence>
<dbReference type="PANTHER" id="PTHR13710">
    <property type="entry name" value="DNA HELICASE RECQ FAMILY MEMBER"/>
    <property type="match status" value="1"/>
</dbReference>
<dbReference type="InterPro" id="IPR027417">
    <property type="entry name" value="P-loop_NTPase"/>
</dbReference>
<evidence type="ECO:0000256" key="8">
    <source>
        <dbReference type="ARBA" id="ARBA00022801"/>
    </source>
</evidence>
<evidence type="ECO:0000259" key="26">
    <source>
        <dbReference type="PROSITE" id="PS51194"/>
    </source>
</evidence>
<dbReference type="InterPro" id="IPR018982">
    <property type="entry name" value="RQC_domain"/>
</dbReference>
<dbReference type="GO" id="GO:0005524">
    <property type="term" value="F:ATP binding"/>
    <property type="evidence" value="ECO:0007669"/>
    <property type="project" value="UniProtKB-KW"/>
</dbReference>
<dbReference type="GO" id="GO:0005634">
    <property type="term" value="C:nucleus"/>
    <property type="evidence" value="ECO:0007669"/>
    <property type="project" value="UniProtKB-SubCell"/>
</dbReference>
<dbReference type="InterPro" id="IPR044876">
    <property type="entry name" value="HRDC_dom_sf"/>
</dbReference>
<dbReference type="GO" id="GO:0005737">
    <property type="term" value="C:cytoplasm"/>
    <property type="evidence" value="ECO:0007669"/>
    <property type="project" value="TreeGrafter"/>
</dbReference>
<evidence type="ECO:0000256" key="20">
    <source>
        <dbReference type="ARBA" id="ARBA00073450"/>
    </source>
</evidence>
<dbReference type="SMART" id="SM00341">
    <property type="entry name" value="HRDC"/>
    <property type="match status" value="1"/>
</dbReference>
<dbReference type="InterPro" id="IPR036390">
    <property type="entry name" value="WH_DNA-bd_sf"/>
</dbReference>
<dbReference type="Pfam" id="PF16124">
    <property type="entry name" value="RecQ_Zn_bind"/>
    <property type="match status" value="1"/>
</dbReference>
<feature type="compositionally biased region" description="Polar residues" evidence="23">
    <location>
        <begin position="624"/>
        <end position="634"/>
    </location>
</feature>
<feature type="compositionally biased region" description="Basic and acidic residues" evidence="23">
    <location>
        <begin position="287"/>
        <end position="300"/>
    </location>
</feature>
<dbReference type="InterPro" id="IPR001650">
    <property type="entry name" value="Helicase_C-like"/>
</dbReference>
<dbReference type="PROSITE" id="PS00690">
    <property type="entry name" value="DEAH_ATP_HELICASE"/>
    <property type="match status" value="1"/>
</dbReference>
<dbReference type="GO" id="GO:0007131">
    <property type="term" value="P:reciprocal meiotic recombination"/>
    <property type="evidence" value="ECO:0007669"/>
    <property type="project" value="UniProtKB-ARBA"/>
</dbReference>
<evidence type="ECO:0000256" key="3">
    <source>
        <dbReference type="ARBA" id="ARBA00005446"/>
    </source>
</evidence>
<dbReference type="SMART" id="SM00490">
    <property type="entry name" value="HELICc"/>
    <property type="match status" value="1"/>
</dbReference>
<keyword evidence="12" id="KW-0238">DNA-binding</keyword>
<keyword evidence="5" id="KW-0479">Metal-binding</keyword>
<dbReference type="FunFam" id="3.40.50.300:FF:000340">
    <property type="entry name" value="Bloom syndrome, RecQ helicase"/>
    <property type="match status" value="1"/>
</dbReference>
<feature type="region of interest" description="Disordered" evidence="23">
    <location>
        <begin position="114"/>
        <end position="163"/>
    </location>
</feature>
<evidence type="ECO:0000256" key="5">
    <source>
        <dbReference type="ARBA" id="ARBA00022723"/>
    </source>
</evidence>
<evidence type="ECO:0000256" key="17">
    <source>
        <dbReference type="ARBA" id="ARBA00034808"/>
    </source>
</evidence>
<dbReference type="Gene3D" id="3.40.50.300">
    <property type="entry name" value="P-loop containing nucleotide triphosphate hydrolases"/>
    <property type="match status" value="2"/>
</dbReference>
<dbReference type="Pfam" id="PF09382">
    <property type="entry name" value="RQC"/>
    <property type="match status" value="1"/>
</dbReference>
<keyword evidence="7" id="KW-0227">DNA damage</keyword>
<feature type="region of interest" description="Disordered" evidence="23">
    <location>
        <begin position="188"/>
        <end position="216"/>
    </location>
</feature>
<keyword evidence="14" id="KW-0413">Isomerase</keyword>
<dbReference type="Pfam" id="PF00270">
    <property type="entry name" value="DEAD"/>
    <property type="match status" value="1"/>
</dbReference>
<evidence type="ECO:0000256" key="21">
    <source>
        <dbReference type="ARBA" id="ARBA00076065"/>
    </source>
</evidence>
<evidence type="ECO:0000259" key="24">
    <source>
        <dbReference type="PROSITE" id="PS50967"/>
    </source>
</evidence>
<accession>A0A146M5K5</accession>
<dbReference type="PROSITE" id="PS51192">
    <property type="entry name" value="HELICASE_ATP_BIND_1"/>
    <property type="match status" value="1"/>
</dbReference>
<feature type="compositionally biased region" description="Polar residues" evidence="23">
    <location>
        <begin position="34"/>
        <end position="43"/>
    </location>
</feature>
<dbReference type="EMBL" id="GDHC01003586">
    <property type="protein sequence ID" value="JAQ15043.1"/>
    <property type="molecule type" value="Transcribed_RNA"/>
</dbReference>
<keyword evidence="11" id="KW-0067">ATP-binding</keyword>
<sequence>MNNGPSKPNFTLSKFQFKPKSRQTFLPATFLVSSSKPSLPLQESSLKTTLPTPSPTPVDEGHTAKDFRCPPVTPEKLNSLGKKSLLDDEDASNDIIYSSPDVKVGRDKFDYSINSMSPNSSCGKPDLNSCISNNTPKTPSDSSKMEETKQNISRSLFQDSESATGASVALVDDLFEDSASVVVVDSSVNKTATPEAQPARSQSVVTISSSSDDSDFEINKSKYSRIKSNRKFSIKSKTPVVSKKRFERHSSPVCKEEQINSQTSVSPRPSSPGTLSKKRLVMKKRLLTPEKAGRLREQQRLRKSLAPPDPDPPNESKIYNLNDSVTNGEINSMDEASSEDCIGTWLDSLNSHPGLMKISPNANLFELDESLTQSRACEKLILEKVFNVFVSLPEFVSELIPALKGDSSLLSKIKDLRTKVLVRIKQSEALKKRMARTHTSPVGPNLSTNSPVEPRTSRFVRSGPDPPEVDPDEEEEMFKDSLLHEESMIVVSGNASTMNFSSAGMSEPPRSNSTPAGNFKLKKQSTFRNGILDDGGVTLSESLQSTHDYSSTSRLTNEVAKTSNFNPKIGSSISKPTDMDSLSNRGYGMNAANPSASSELFPEMTQQRNANLPNASILGINSSKISGTQRSTPQLCLPSKPASASSTSSSSESRSMFRPLRNEASDNNADEFMSNNYPHSDEMTKVFRQKFGLHKFRPNQKEAINAAMLGHDCFVLMPTGGGKSLCYQLPAVLSPGVTVVISPLKSLIFDQTEKLKSLDIGAVCLTGELTINQTNEIFYKLTANRGDSNDVKLLFVTPEKISASDRLVSVFDNLYQRGLLSRFVIDEAHCVSQWGHDFRPDYKKLKQLREKFPTTPIMALTATATPRVRKDILHQLNLHSPKWFLSSFDRPNLKYEVLEKKGARTIVEITALLKTRFARESGIVYCFSRKECDQTAQTLRLNQIKADAYHAGLSDSQRTDVQTKWITDKIKVVCATIAFGMGIDKPDVRFVIHYSLPKSIEGFYQEAGRAGRDGEKAQCLLYYSYKDMHRIRSMIEFGNDKGSPEAIKTHIDNLWRIVSFCENKTECRRTMLLNYFGEKFDRSQCRSRPGTTCDNCSTQGEFKSVDMTTLSKEVIKFISEKCGNVTNNSWATNFTANHVIDVCKGSENQKIKSSGHNSSNLHGQAKHFSRSDVERLIRKLTVEGYLDEIHVPSRDGIVHAYIKTGPLAPQLMSGNAKIELAMLSSSKTTAAAASTTSETDDSEISEIEDNCYLALLEKVKELALERKVNSNSIMNTEALKSMSRKMPTSEEDMLKIVGVTKANFDRYGVILLEIIEGYAAAKDVVLSERAIASVAETGFAGEDDAATPGWMMARSSESPYFTAASSMVSAGVKRKGSFRAKGNRAKRPRKRKTAAAAAKTGTKSKLAAFKAKVSSPKKGGGRGRGFIPLPSRR</sequence>
<dbReference type="NCBIfam" id="TIGR00614">
    <property type="entry name" value="recQ_fam"/>
    <property type="match status" value="1"/>
</dbReference>
<dbReference type="GO" id="GO:0006260">
    <property type="term" value="P:DNA replication"/>
    <property type="evidence" value="ECO:0007669"/>
    <property type="project" value="UniProtKB-KW"/>
</dbReference>
<dbReference type="PANTHER" id="PTHR13710:SF153">
    <property type="entry name" value="RECQ-LIKE DNA HELICASE BLM"/>
    <property type="match status" value="1"/>
</dbReference>
<feature type="compositionally biased region" description="Polar residues" evidence="23">
    <location>
        <begin position="563"/>
        <end position="584"/>
    </location>
</feature>
<reference evidence="27" key="1">
    <citation type="journal article" date="2016" name="Gigascience">
        <title>De novo construction of an expanded transcriptome assembly for the western tarnished plant bug, Lygus hesperus.</title>
        <authorList>
            <person name="Tassone E.E."/>
            <person name="Geib S.M."/>
            <person name="Hall B."/>
            <person name="Fabrick J.A."/>
            <person name="Brent C.S."/>
            <person name="Hull J.J."/>
        </authorList>
    </citation>
    <scope>NUCLEOTIDE SEQUENCE</scope>
</reference>
<feature type="region of interest" description="Disordered" evidence="23">
    <location>
        <begin position="432"/>
        <end position="473"/>
    </location>
</feature>
<evidence type="ECO:0000256" key="18">
    <source>
        <dbReference type="ARBA" id="ARBA00044542"/>
    </source>
</evidence>
<dbReference type="GO" id="GO:0046872">
    <property type="term" value="F:metal ion binding"/>
    <property type="evidence" value="ECO:0007669"/>
    <property type="project" value="UniProtKB-KW"/>
</dbReference>
<feature type="region of interest" description="Disordered" evidence="23">
    <location>
        <begin position="34"/>
        <end position="99"/>
    </location>
</feature>
<feature type="region of interest" description="Disordered" evidence="23">
    <location>
        <begin position="563"/>
        <end position="596"/>
    </location>
</feature>
<evidence type="ECO:0000256" key="6">
    <source>
        <dbReference type="ARBA" id="ARBA00022741"/>
    </source>
</evidence>
<feature type="compositionally biased region" description="Basic and acidic residues" evidence="23">
    <location>
        <begin position="248"/>
        <end position="258"/>
    </location>
</feature>
<comment type="subcellular location">
    <subcellularLocation>
        <location evidence="2">Nucleus</location>
    </subcellularLocation>
</comment>
<feature type="compositionally biased region" description="Polar residues" evidence="23">
    <location>
        <begin position="150"/>
        <end position="163"/>
    </location>
</feature>
<keyword evidence="6" id="KW-0547">Nucleotide-binding</keyword>
<feature type="region of interest" description="Disordered" evidence="23">
    <location>
        <begin position="624"/>
        <end position="677"/>
    </location>
</feature>
<organism evidence="27">
    <name type="scientific">Lygus hesperus</name>
    <name type="common">Western plant bug</name>
    <dbReference type="NCBI Taxonomy" id="30085"/>
    <lineage>
        <taxon>Eukaryota</taxon>
        <taxon>Metazoa</taxon>
        <taxon>Ecdysozoa</taxon>
        <taxon>Arthropoda</taxon>
        <taxon>Hexapoda</taxon>
        <taxon>Insecta</taxon>
        <taxon>Pterygota</taxon>
        <taxon>Neoptera</taxon>
        <taxon>Paraneoptera</taxon>
        <taxon>Hemiptera</taxon>
        <taxon>Heteroptera</taxon>
        <taxon>Panheteroptera</taxon>
        <taxon>Cimicomorpha</taxon>
        <taxon>Miridae</taxon>
        <taxon>Mirini</taxon>
        <taxon>Lygus</taxon>
    </lineage>
</organism>
<evidence type="ECO:0000256" key="16">
    <source>
        <dbReference type="ARBA" id="ARBA00034617"/>
    </source>
</evidence>
<dbReference type="InterPro" id="IPR011545">
    <property type="entry name" value="DEAD/DEAH_box_helicase_dom"/>
</dbReference>
<feature type="region of interest" description="Disordered" evidence="23">
    <location>
        <begin position="237"/>
        <end position="320"/>
    </location>
</feature>
<dbReference type="GO" id="GO:0009378">
    <property type="term" value="F:four-way junction helicase activity"/>
    <property type="evidence" value="ECO:0007669"/>
    <property type="project" value="TreeGrafter"/>
</dbReference>
<keyword evidence="4" id="KW-0235">DNA replication</keyword>
<dbReference type="Pfam" id="PF00570">
    <property type="entry name" value="HRDC"/>
    <property type="match status" value="1"/>
</dbReference>
<dbReference type="PROSITE" id="PS50967">
    <property type="entry name" value="HRDC"/>
    <property type="match status" value="1"/>
</dbReference>
<evidence type="ECO:0000256" key="22">
    <source>
        <dbReference type="ARBA" id="ARBA00076271"/>
    </source>
</evidence>
<evidence type="ECO:0000256" key="7">
    <source>
        <dbReference type="ARBA" id="ARBA00022763"/>
    </source>
</evidence>
<evidence type="ECO:0000256" key="13">
    <source>
        <dbReference type="ARBA" id="ARBA00023204"/>
    </source>
</evidence>
<dbReference type="PROSITE" id="PS51194">
    <property type="entry name" value="HELICASE_CTER"/>
    <property type="match status" value="1"/>
</dbReference>
<dbReference type="InterPro" id="IPR004589">
    <property type="entry name" value="DNA_helicase_ATP-dep_RecQ"/>
</dbReference>
<evidence type="ECO:0000256" key="14">
    <source>
        <dbReference type="ARBA" id="ARBA00023235"/>
    </source>
</evidence>
<name>A0A146M5K5_LYGHE</name>
<evidence type="ECO:0000256" key="11">
    <source>
        <dbReference type="ARBA" id="ARBA00022840"/>
    </source>
</evidence>
<dbReference type="Gene3D" id="1.10.150.80">
    <property type="entry name" value="HRDC domain"/>
    <property type="match status" value="1"/>
</dbReference>
<dbReference type="SMART" id="SM00956">
    <property type="entry name" value="RQC"/>
    <property type="match status" value="1"/>
</dbReference>
<feature type="compositionally biased region" description="Low complexity" evidence="23">
    <location>
        <begin position="639"/>
        <end position="654"/>
    </location>
</feature>
<keyword evidence="10" id="KW-0862">Zinc</keyword>
<feature type="domain" description="Helicase ATP-binding" evidence="25">
    <location>
        <begin position="704"/>
        <end position="882"/>
    </location>
</feature>
<dbReference type="InterPro" id="IPR014001">
    <property type="entry name" value="Helicase_ATP-bd"/>
</dbReference>
<dbReference type="InterPro" id="IPR036388">
    <property type="entry name" value="WH-like_DNA-bd_sf"/>
</dbReference>
<dbReference type="Pfam" id="PF00271">
    <property type="entry name" value="Helicase_C"/>
    <property type="match status" value="1"/>
</dbReference>
<feature type="region of interest" description="Disordered" evidence="23">
    <location>
        <begin position="1375"/>
        <end position="1433"/>
    </location>
</feature>
<dbReference type="CDD" id="cd18794">
    <property type="entry name" value="SF2_C_RecQ"/>
    <property type="match status" value="1"/>
</dbReference>
<gene>
    <name evidence="27" type="primary">mus309</name>
    <name evidence="27" type="ORF">g.85142</name>
</gene>
<dbReference type="EC" id="5.6.2.4" evidence="17"/>
<evidence type="ECO:0000256" key="2">
    <source>
        <dbReference type="ARBA" id="ARBA00004123"/>
    </source>
</evidence>
<evidence type="ECO:0000256" key="9">
    <source>
        <dbReference type="ARBA" id="ARBA00022806"/>
    </source>
</evidence>
<dbReference type="GO" id="GO:0003677">
    <property type="term" value="F:DNA binding"/>
    <property type="evidence" value="ECO:0007669"/>
    <property type="project" value="UniProtKB-KW"/>
</dbReference>
<evidence type="ECO:0000256" key="19">
    <source>
        <dbReference type="ARBA" id="ARBA00049360"/>
    </source>
</evidence>
<comment type="similarity">
    <text evidence="3">Belongs to the helicase family. RecQ subfamily.</text>
</comment>
<dbReference type="Gene3D" id="1.10.10.10">
    <property type="entry name" value="Winged helix-like DNA-binding domain superfamily/Winged helix DNA-binding domain"/>
    <property type="match status" value="1"/>
</dbReference>
<feature type="compositionally biased region" description="Basic residues" evidence="23">
    <location>
        <begin position="276"/>
        <end position="286"/>
    </location>
</feature>
<evidence type="ECO:0000256" key="15">
    <source>
        <dbReference type="ARBA" id="ARBA00023242"/>
    </source>
</evidence>
<dbReference type="GO" id="GO:0000724">
    <property type="term" value="P:double-strand break repair via homologous recombination"/>
    <property type="evidence" value="ECO:0007669"/>
    <property type="project" value="TreeGrafter"/>
</dbReference>
<comment type="catalytic activity">
    <reaction evidence="19">
        <text>ATP + H2O = ADP + phosphate + H(+)</text>
        <dbReference type="Rhea" id="RHEA:13065"/>
        <dbReference type="ChEBI" id="CHEBI:15377"/>
        <dbReference type="ChEBI" id="CHEBI:15378"/>
        <dbReference type="ChEBI" id="CHEBI:30616"/>
        <dbReference type="ChEBI" id="CHEBI:43474"/>
        <dbReference type="ChEBI" id="CHEBI:456216"/>
    </reaction>
</comment>
<evidence type="ECO:0000256" key="12">
    <source>
        <dbReference type="ARBA" id="ARBA00023125"/>
    </source>
</evidence>
<keyword evidence="8" id="KW-0378">Hydrolase</keyword>
<dbReference type="InterPro" id="IPR032284">
    <property type="entry name" value="RecQ_Zn-bd"/>
</dbReference>
<dbReference type="FunFam" id="3.40.50.300:FF:000537">
    <property type="entry name" value="Bloom syndrome RecQ-like helicase"/>
    <property type="match status" value="1"/>
</dbReference>
<dbReference type="SMART" id="SM00487">
    <property type="entry name" value="DEXDc"/>
    <property type="match status" value="1"/>
</dbReference>
<feature type="compositionally biased region" description="Basic residues" evidence="23">
    <location>
        <begin position="1375"/>
        <end position="1393"/>
    </location>
</feature>
<keyword evidence="15" id="KW-0539">Nucleus</keyword>
<dbReference type="GO" id="GO:0005694">
    <property type="term" value="C:chromosome"/>
    <property type="evidence" value="ECO:0007669"/>
    <property type="project" value="TreeGrafter"/>
</dbReference>
<feature type="compositionally biased region" description="Basic and acidic residues" evidence="23">
    <location>
        <begin position="59"/>
        <end position="68"/>
    </location>
</feature>
<dbReference type="SUPFAM" id="SSF46785">
    <property type="entry name" value="Winged helix' DNA-binding domain"/>
    <property type="match status" value="1"/>
</dbReference>
<evidence type="ECO:0000256" key="10">
    <source>
        <dbReference type="ARBA" id="ARBA00022833"/>
    </source>
</evidence>
<keyword evidence="13" id="KW-0234">DNA repair</keyword>
<feature type="domain" description="HRDC" evidence="24">
    <location>
        <begin position="1245"/>
        <end position="1325"/>
    </location>
</feature>
<dbReference type="GO" id="GO:0043138">
    <property type="term" value="F:3'-5' DNA helicase activity"/>
    <property type="evidence" value="ECO:0007669"/>
    <property type="project" value="UniProtKB-EC"/>
</dbReference>
<comment type="catalytic activity">
    <reaction evidence="16">
        <text>Couples ATP hydrolysis with the unwinding of duplex DNA by translocating in the 3'-5' direction.</text>
        <dbReference type="EC" id="5.6.2.4"/>
    </reaction>
</comment>